<evidence type="ECO:0000256" key="1">
    <source>
        <dbReference type="SAM" id="MobiDB-lite"/>
    </source>
</evidence>
<evidence type="ECO:0000313" key="4">
    <source>
        <dbReference type="Proteomes" id="UP000449547"/>
    </source>
</evidence>
<organism evidence="3 4">
    <name type="scientific">Diutina rugosa</name>
    <name type="common">Yeast</name>
    <name type="synonym">Candida rugosa</name>
    <dbReference type="NCBI Taxonomy" id="5481"/>
    <lineage>
        <taxon>Eukaryota</taxon>
        <taxon>Fungi</taxon>
        <taxon>Dikarya</taxon>
        <taxon>Ascomycota</taxon>
        <taxon>Saccharomycotina</taxon>
        <taxon>Pichiomycetes</taxon>
        <taxon>Debaryomycetaceae</taxon>
        <taxon>Diutina</taxon>
    </lineage>
</organism>
<reference evidence="3 4" key="1">
    <citation type="submission" date="2019-07" db="EMBL/GenBank/DDBJ databases">
        <title>Genome assembly of two rare yeast pathogens: Diutina rugosa and Trichomonascus ciferrii.</title>
        <authorList>
            <person name="Mixao V."/>
            <person name="Saus E."/>
            <person name="Hansen A."/>
            <person name="Lass-Flor C."/>
            <person name="Gabaldon T."/>
        </authorList>
    </citation>
    <scope>NUCLEOTIDE SEQUENCE [LARGE SCALE GENOMIC DNA]</scope>
    <source>
        <strain evidence="3 4">CBS 613</strain>
    </source>
</reference>
<dbReference type="EMBL" id="SWFT01000159">
    <property type="protein sequence ID" value="KAA8897179.1"/>
    <property type="molecule type" value="Genomic_DNA"/>
</dbReference>
<sequence>MQYKTLTTLAIASLAIASPMACQDGSCQEGGVIQGGQGGGSQQGGSSTTIVEEEQGQSKLNNPLGPVGAIAAAIWGCAMSILGTA</sequence>
<protein>
    <submittedName>
        <fullName evidence="3">Uncharacterized protein</fullName>
    </submittedName>
</protein>
<feature type="signal peptide" evidence="2">
    <location>
        <begin position="1"/>
        <end position="17"/>
    </location>
</feature>
<dbReference type="AlphaFoldDB" id="A0A642UDK9"/>
<dbReference type="VEuPathDB" id="FungiDB:DIURU_005412"/>
<dbReference type="Proteomes" id="UP000449547">
    <property type="component" value="Unassembled WGS sequence"/>
</dbReference>
<accession>A0A642UDK9</accession>
<feature type="chain" id="PRO_5024855590" evidence="2">
    <location>
        <begin position="18"/>
        <end position="85"/>
    </location>
</feature>
<comment type="caution">
    <text evidence="3">The sequence shown here is derived from an EMBL/GenBank/DDBJ whole genome shotgun (WGS) entry which is preliminary data.</text>
</comment>
<evidence type="ECO:0000313" key="3">
    <source>
        <dbReference type="EMBL" id="KAA8897179.1"/>
    </source>
</evidence>
<keyword evidence="4" id="KW-1185">Reference proteome</keyword>
<gene>
    <name evidence="3" type="ORF">DIURU_005412</name>
</gene>
<dbReference type="RefSeq" id="XP_034009836.1">
    <property type="nucleotide sequence ID" value="XM_034158392.1"/>
</dbReference>
<name>A0A642UDK9_DIURU</name>
<dbReference type="GeneID" id="54784063"/>
<feature type="compositionally biased region" description="Gly residues" evidence="1">
    <location>
        <begin position="33"/>
        <end position="43"/>
    </location>
</feature>
<feature type="region of interest" description="Disordered" evidence="1">
    <location>
        <begin position="33"/>
        <end position="63"/>
    </location>
</feature>
<evidence type="ECO:0000256" key="2">
    <source>
        <dbReference type="SAM" id="SignalP"/>
    </source>
</evidence>
<keyword evidence="2" id="KW-0732">Signal</keyword>
<proteinExistence type="predicted"/>